<dbReference type="SMART" id="SM00387">
    <property type="entry name" value="HATPase_c"/>
    <property type="match status" value="1"/>
</dbReference>
<dbReference type="PROSITE" id="PS50109">
    <property type="entry name" value="HIS_KIN"/>
    <property type="match status" value="1"/>
</dbReference>
<dbReference type="EC" id="2.7.13.3" evidence="2"/>
<feature type="transmembrane region" description="Helical" evidence="8">
    <location>
        <begin position="12"/>
        <end position="29"/>
    </location>
</feature>
<evidence type="ECO:0000256" key="4">
    <source>
        <dbReference type="ARBA" id="ARBA00022741"/>
    </source>
</evidence>
<organism evidence="10 11">
    <name type="scientific">Alkalitalea saponilacus</name>
    <dbReference type="NCBI Taxonomy" id="889453"/>
    <lineage>
        <taxon>Bacteria</taxon>
        <taxon>Pseudomonadati</taxon>
        <taxon>Bacteroidota</taxon>
        <taxon>Bacteroidia</taxon>
        <taxon>Marinilabiliales</taxon>
        <taxon>Marinilabiliaceae</taxon>
        <taxon>Alkalitalea</taxon>
    </lineage>
</organism>
<evidence type="ECO:0000259" key="9">
    <source>
        <dbReference type="PROSITE" id="PS50109"/>
    </source>
</evidence>
<dbReference type="STRING" id="889453.SAMN03080601_00543"/>
<sequence>MGFNRFRLILGVRIFLLSVSLFGVMYLFLNTQLTITVVMVALLVIIQIVSLFIFVDKTNRLLNSFLQSIRYSDFTRTFQVENNDSSLDQLKKTFNEVISDFQSVRAEKEESYHYLQTVIQHIGIALIAFQKDGSVELINNATKKLFQVRNLRNIQALRDFSPDLVQNLLTIKHGENILVKIREKDDILQLSIYGTEFKIHNRNIILVSIKNIQHELEEKEMDSWQKLIRVLTHEIMNSITPISSLSSTVHLMMNDIIETIDSKNECTEEVENLREIQSALATIHKRTEGLIHFVNTYRNLTKIPNPSFSIFPVEQLLKNVYELHRQELAEKEVVCNVSVVPPSLELSADEKLIEQVLINLMTNSIQALTGKPEGCIELKAFLNKRGRITIQVIDNGPGILPEVLDKIFIPFFSTKTNGSGIGLSLSRQILRLHSGSINAFSVPDTETNFTLTF</sequence>
<keyword evidence="4" id="KW-0547">Nucleotide-binding</keyword>
<evidence type="ECO:0000256" key="8">
    <source>
        <dbReference type="SAM" id="Phobius"/>
    </source>
</evidence>
<keyword evidence="5 10" id="KW-0418">Kinase</keyword>
<dbReference type="InterPro" id="IPR005467">
    <property type="entry name" value="His_kinase_dom"/>
</dbReference>
<reference evidence="11" key="1">
    <citation type="submission" date="2017-02" db="EMBL/GenBank/DDBJ databases">
        <authorList>
            <person name="Varghese N."/>
            <person name="Submissions S."/>
        </authorList>
    </citation>
    <scope>NUCLEOTIDE SEQUENCE [LARGE SCALE GENOMIC DNA]</scope>
    <source>
        <strain evidence="11">DSM 24412</strain>
    </source>
</reference>
<gene>
    <name evidence="10" type="ORF">SAMN03080601_00543</name>
</gene>
<comment type="catalytic activity">
    <reaction evidence="1">
        <text>ATP + protein L-histidine = ADP + protein N-phospho-L-histidine.</text>
        <dbReference type="EC" id="2.7.13.3"/>
    </reaction>
</comment>
<dbReference type="SUPFAM" id="SSF55874">
    <property type="entry name" value="ATPase domain of HSP90 chaperone/DNA topoisomerase II/histidine kinase"/>
    <property type="match status" value="1"/>
</dbReference>
<keyword evidence="3" id="KW-0808">Transferase</keyword>
<keyword evidence="7" id="KW-0902">Two-component regulatory system</keyword>
<feature type="domain" description="Histidine kinase" evidence="9">
    <location>
        <begin position="230"/>
        <end position="453"/>
    </location>
</feature>
<dbReference type="AlphaFoldDB" id="A0A1T5BJH3"/>
<keyword evidence="6" id="KW-0067">ATP-binding</keyword>
<dbReference type="KEGG" id="asx:CDL62_11205"/>
<dbReference type="EMBL" id="FUYV01000002">
    <property type="protein sequence ID" value="SKB47398.1"/>
    <property type="molecule type" value="Genomic_DNA"/>
</dbReference>
<keyword evidence="8" id="KW-0812">Transmembrane</keyword>
<dbReference type="GO" id="GO:0000160">
    <property type="term" value="P:phosphorelay signal transduction system"/>
    <property type="evidence" value="ECO:0007669"/>
    <property type="project" value="UniProtKB-KW"/>
</dbReference>
<dbReference type="Pfam" id="PF02518">
    <property type="entry name" value="HATPase_c"/>
    <property type="match status" value="1"/>
</dbReference>
<keyword evidence="8" id="KW-1133">Transmembrane helix</keyword>
<dbReference type="InterPro" id="IPR036890">
    <property type="entry name" value="HATPase_C_sf"/>
</dbReference>
<evidence type="ECO:0000256" key="3">
    <source>
        <dbReference type="ARBA" id="ARBA00022679"/>
    </source>
</evidence>
<evidence type="ECO:0000256" key="7">
    <source>
        <dbReference type="ARBA" id="ARBA00023012"/>
    </source>
</evidence>
<name>A0A1T5BJH3_9BACT</name>
<dbReference type="GO" id="GO:0004673">
    <property type="term" value="F:protein histidine kinase activity"/>
    <property type="evidence" value="ECO:0007669"/>
    <property type="project" value="UniProtKB-EC"/>
</dbReference>
<dbReference type="PRINTS" id="PR00344">
    <property type="entry name" value="BCTRLSENSOR"/>
</dbReference>
<feature type="transmembrane region" description="Helical" evidence="8">
    <location>
        <begin position="35"/>
        <end position="55"/>
    </location>
</feature>
<dbReference type="Proteomes" id="UP000191055">
    <property type="component" value="Unassembled WGS sequence"/>
</dbReference>
<evidence type="ECO:0000256" key="2">
    <source>
        <dbReference type="ARBA" id="ARBA00012438"/>
    </source>
</evidence>
<dbReference type="InterPro" id="IPR003594">
    <property type="entry name" value="HATPase_dom"/>
</dbReference>
<dbReference type="RefSeq" id="WP_079556337.1">
    <property type="nucleotide sequence ID" value="NZ_CP021904.1"/>
</dbReference>
<dbReference type="OrthoDB" id="1931120at2"/>
<dbReference type="PANTHER" id="PTHR43065:SF46">
    <property type="entry name" value="C4-DICARBOXYLATE TRANSPORT SENSOR PROTEIN DCTB"/>
    <property type="match status" value="1"/>
</dbReference>
<dbReference type="GO" id="GO:0005524">
    <property type="term" value="F:ATP binding"/>
    <property type="evidence" value="ECO:0007669"/>
    <property type="project" value="UniProtKB-KW"/>
</dbReference>
<dbReference type="InterPro" id="IPR004358">
    <property type="entry name" value="Sig_transdc_His_kin-like_C"/>
</dbReference>
<proteinExistence type="predicted"/>
<dbReference type="PANTHER" id="PTHR43065">
    <property type="entry name" value="SENSOR HISTIDINE KINASE"/>
    <property type="match status" value="1"/>
</dbReference>
<keyword evidence="11" id="KW-1185">Reference proteome</keyword>
<evidence type="ECO:0000256" key="6">
    <source>
        <dbReference type="ARBA" id="ARBA00022840"/>
    </source>
</evidence>
<protein>
    <recommendedName>
        <fullName evidence="2">histidine kinase</fullName>
        <ecNumber evidence="2">2.7.13.3</ecNumber>
    </recommendedName>
</protein>
<evidence type="ECO:0000313" key="11">
    <source>
        <dbReference type="Proteomes" id="UP000191055"/>
    </source>
</evidence>
<dbReference type="Gene3D" id="3.30.565.10">
    <property type="entry name" value="Histidine kinase-like ATPase, C-terminal domain"/>
    <property type="match status" value="1"/>
</dbReference>
<accession>A0A1T5BJH3</accession>
<keyword evidence="8" id="KW-0472">Membrane</keyword>
<evidence type="ECO:0000256" key="1">
    <source>
        <dbReference type="ARBA" id="ARBA00000085"/>
    </source>
</evidence>
<evidence type="ECO:0000313" key="10">
    <source>
        <dbReference type="EMBL" id="SKB47398.1"/>
    </source>
</evidence>
<evidence type="ECO:0000256" key="5">
    <source>
        <dbReference type="ARBA" id="ARBA00022777"/>
    </source>
</evidence>